<dbReference type="AlphaFoldDB" id="A0A8J2L2M1"/>
<keyword evidence="1" id="KW-0472">Membrane</keyword>
<dbReference type="Proteomes" id="UP000708208">
    <property type="component" value="Unassembled WGS sequence"/>
</dbReference>
<gene>
    <name evidence="2" type="ORF">AFUS01_LOCUS35342</name>
</gene>
<evidence type="ECO:0000313" key="3">
    <source>
        <dbReference type="Proteomes" id="UP000708208"/>
    </source>
</evidence>
<proteinExistence type="predicted"/>
<reference evidence="2" key="1">
    <citation type="submission" date="2021-06" db="EMBL/GenBank/DDBJ databases">
        <authorList>
            <person name="Hodson N. C."/>
            <person name="Mongue J. A."/>
            <person name="Jaron S. K."/>
        </authorList>
    </citation>
    <scope>NUCLEOTIDE SEQUENCE</scope>
</reference>
<protein>
    <recommendedName>
        <fullName evidence="4">Ionotropic glutamate receptor C-terminal domain-containing protein</fullName>
    </recommendedName>
</protein>
<name>A0A8J2L2M1_9HEXA</name>
<keyword evidence="3" id="KW-1185">Reference proteome</keyword>
<evidence type="ECO:0000256" key="1">
    <source>
        <dbReference type="SAM" id="Phobius"/>
    </source>
</evidence>
<accession>A0A8J2L2M1</accession>
<organism evidence="2 3">
    <name type="scientific">Allacma fusca</name>
    <dbReference type="NCBI Taxonomy" id="39272"/>
    <lineage>
        <taxon>Eukaryota</taxon>
        <taxon>Metazoa</taxon>
        <taxon>Ecdysozoa</taxon>
        <taxon>Arthropoda</taxon>
        <taxon>Hexapoda</taxon>
        <taxon>Collembola</taxon>
        <taxon>Symphypleona</taxon>
        <taxon>Sminthuridae</taxon>
        <taxon>Allacma</taxon>
    </lineage>
</organism>
<sequence length="121" mass="14011">MMTCVVVYRKVTGSEREYSQMGHSYNSWWSSIQLDFLWAIGALCQQGWYDFPQKTPIRLLFLVASLTGFLLNAAYSATITSKLSSKDLSFSFEKLVNQSYFFYMESDLNFPVDPEKYHGKI</sequence>
<feature type="transmembrane region" description="Helical" evidence="1">
    <location>
        <begin position="57"/>
        <end position="75"/>
    </location>
</feature>
<dbReference type="OrthoDB" id="8186464at2759"/>
<evidence type="ECO:0008006" key="4">
    <source>
        <dbReference type="Google" id="ProtNLM"/>
    </source>
</evidence>
<evidence type="ECO:0000313" key="2">
    <source>
        <dbReference type="EMBL" id="CAG7825218.1"/>
    </source>
</evidence>
<dbReference type="EMBL" id="CAJVCH010535464">
    <property type="protein sequence ID" value="CAG7825218.1"/>
    <property type="molecule type" value="Genomic_DNA"/>
</dbReference>
<keyword evidence="1" id="KW-1133">Transmembrane helix</keyword>
<feature type="non-terminal residue" evidence="2">
    <location>
        <position position="1"/>
    </location>
</feature>
<keyword evidence="1" id="KW-0812">Transmembrane</keyword>
<comment type="caution">
    <text evidence="2">The sequence shown here is derived from an EMBL/GenBank/DDBJ whole genome shotgun (WGS) entry which is preliminary data.</text>
</comment>